<evidence type="ECO:0000313" key="2">
    <source>
        <dbReference type="EMBL" id="RLU05700.1"/>
    </source>
</evidence>
<name>A0A3L8CBX8_9PSED</name>
<gene>
    <name evidence="2" type="ORF">CS076_22905</name>
</gene>
<comment type="caution">
    <text evidence="2">The sequence shown here is derived from an EMBL/GenBank/DDBJ whole genome shotgun (WGS) entry which is preliminary data.</text>
</comment>
<dbReference type="EMBL" id="PEGA01000027">
    <property type="protein sequence ID" value="RLU05700.1"/>
    <property type="molecule type" value="Genomic_DNA"/>
</dbReference>
<dbReference type="PROSITE" id="PS51257">
    <property type="entry name" value="PROKAR_LIPOPROTEIN"/>
    <property type="match status" value="1"/>
</dbReference>
<proteinExistence type="predicted"/>
<reference evidence="2 3" key="1">
    <citation type="journal article" date="2018" name="Front. Microbiol.">
        <title>Discovery of Phloeophagus Beetles as a Source of Pseudomonas Strains That Produce Potentially New Bioactive Substances and Description of Pseudomonas bohemica sp. nov.</title>
        <authorList>
            <person name="Saati-Santamaria Z."/>
            <person name="Lopez-Mondejar R."/>
            <person name="Jimenez-Gomez A."/>
            <person name="Diez-Mendez A."/>
            <person name="Vetrovsky T."/>
            <person name="Igual J.M."/>
            <person name="Velazquez E."/>
            <person name="Kolarik M."/>
            <person name="Rivas R."/>
            <person name="Garcia-Fraile P."/>
        </authorList>
    </citation>
    <scope>NUCLEOTIDE SEQUENCE [LARGE SCALE GENOMIC DNA]</scope>
    <source>
        <strain evidence="2 3">A2-NA12</strain>
    </source>
</reference>
<feature type="chain" id="PRO_5018051534" description="ABC transporter substrate-binding protein" evidence="1">
    <location>
        <begin position="23"/>
        <end position="78"/>
    </location>
</feature>
<protein>
    <recommendedName>
        <fullName evidence="4">ABC transporter substrate-binding protein</fullName>
    </recommendedName>
</protein>
<organism evidence="2 3">
    <name type="scientific">Pseudomonas prosekii</name>
    <dbReference type="NCBI Taxonomy" id="1148509"/>
    <lineage>
        <taxon>Bacteria</taxon>
        <taxon>Pseudomonadati</taxon>
        <taxon>Pseudomonadota</taxon>
        <taxon>Gammaproteobacteria</taxon>
        <taxon>Pseudomonadales</taxon>
        <taxon>Pseudomonadaceae</taxon>
        <taxon>Pseudomonas</taxon>
    </lineage>
</organism>
<dbReference type="AlphaFoldDB" id="A0A3L8CBX8"/>
<keyword evidence="1" id="KW-0732">Signal</keyword>
<evidence type="ECO:0008006" key="4">
    <source>
        <dbReference type="Google" id="ProtNLM"/>
    </source>
</evidence>
<dbReference type="Proteomes" id="UP000282672">
    <property type="component" value="Unassembled WGS sequence"/>
</dbReference>
<feature type="signal peptide" evidence="1">
    <location>
        <begin position="1"/>
        <end position="22"/>
    </location>
</feature>
<accession>A0A3L8CBX8</accession>
<dbReference type="Gene3D" id="3.40.190.10">
    <property type="entry name" value="Periplasmic binding protein-like II"/>
    <property type="match status" value="1"/>
</dbReference>
<feature type="non-terminal residue" evidence="2">
    <location>
        <position position="78"/>
    </location>
</feature>
<evidence type="ECO:0000313" key="3">
    <source>
        <dbReference type="Proteomes" id="UP000282672"/>
    </source>
</evidence>
<evidence type="ECO:0000256" key="1">
    <source>
        <dbReference type="SAM" id="SignalP"/>
    </source>
</evidence>
<sequence>MKPVRALLLQASGLLFAGLACAAPQHALTLYNEPPKYPANFKHFDFVNPDAPKGGIFRQAGLGGFDSLNPFISKGVPA</sequence>